<evidence type="ECO:0000256" key="7">
    <source>
        <dbReference type="ARBA" id="ARBA00026066"/>
    </source>
</evidence>
<reference evidence="13" key="1">
    <citation type="submission" date="2021-09" db="EMBL/GenBank/DDBJ databases">
        <title>Genome analysis of Fictibacillus sp. KIGAM418 isolated from marine sediment.</title>
        <authorList>
            <person name="Seo M.-J."/>
            <person name="Cho E.-S."/>
            <person name="Hwang C.Y."/>
        </authorList>
    </citation>
    <scope>NUCLEOTIDE SEQUENCE</scope>
    <source>
        <strain evidence="13">KIGAM418</strain>
    </source>
</reference>
<name>A0A9X2BC88_9BACL</name>
<dbReference type="RefSeq" id="WP_248252349.1">
    <property type="nucleotide sequence ID" value="NZ_JAIWJX010000002.1"/>
</dbReference>
<dbReference type="Pfam" id="PF02391">
    <property type="entry name" value="MoaE"/>
    <property type="match status" value="1"/>
</dbReference>
<dbReference type="Gene3D" id="3.90.1170.40">
    <property type="entry name" value="Molybdopterin biosynthesis MoaE subunit"/>
    <property type="match status" value="1"/>
</dbReference>
<evidence type="ECO:0000256" key="3">
    <source>
        <dbReference type="ARBA" id="ARBA00011950"/>
    </source>
</evidence>
<evidence type="ECO:0000256" key="6">
    <source>
        <dbReference type="ARBA" id="ARBA00023150"/>
    </source>
</evidence>
<dbReference type="FunFam" id="3.90.1170.40:FF:000003">
    <property type="entry name" value="Molybdopterin converting factor subunit 2"/>
    <property type="match status" value="1"/>
</dbReference>
<comment type="caution">
    <text evidence="13">The sequence shown here is derived from an EMBL/GenBank/DDBJ whole genome shotgun (WGS) entry which is preliminary data.</text>
</comment>
<comment type="pathway">
    <text evidence="1">Cofactor biosynthesis; molybdopterin biosynthesis.</text>
</comment>
<evidence type="ECO:0000256" key="9">
    <source>
        <dbReference type="ARBA" id="ARBA00030407"/>
    </source>
</evidence>
<organism evidence="13 14">
    <name type="scientific">Fictibacillus marinisediminis</name>
    <dbReference type="NCBI Taxonomy" id="2878389"/>
    <lineage>
        <taxon>Bacteria</taxon>
        <taxon>Bacillati</taxon>
        <taxon>Bacillota</taxon>
        <taxon>Bacilli</taxon>
        <taxon>Bacillales</taxon>
        <taxon>Fictibacillaceae</taxon>
        <taxon>Fictibacillus</taxon>
    </lineage>
</organism>
<sequence length="156" mass="17594">MKRFEIVTGPILVQDIIDKVIRAEAGAVNTFIGTVRELTKGKRTVFLKYEAYIPMAERQLAKIGDEISARWPGSRTAISHRIGSLDISDIAVVIAVSTPHRAEAFDACRYAIERIKEIVPIWKKEHWDNGEMWVGDQLETAAYSKGHPESEEDKND</sequence>
<evidence type="ECO:0000256" key="12">
    <source>
        <dbReference type="ARBA" id="ARBA00049878"/>
    </source>
</evidence>
<gene>
    <name evidence="13" type="ORF">LCY76_08940</name>
</gene>
<evidence type="ECO:0000256" key="10">
    <source>
        <dbReference type="ARBA" id="ARBA00030781"/>
    </source>
</evidence>
<proteinExistence type="inferred from homology"/>
<dbReference type="AlphaFoldDB" id="A0A9X2BC88"/>
<evidence type="ECO:0000256" key="1">
    <source>
        <dbReference type="ARBA" id="ARBA00005046"/>
    </source>
</evidence>
<evidence type="ECO:0000256" key="8">
    <source>
        <dbReference type="ARBA" id="ARBA00029745"/>
    </source>
</evidence>
<dbReference type="InterPro" id="IPR036563">
    <property type="entry name" value="MoaE_sf"/>
</dbReference>
<comment type="subunit">
    <text evidence="7">Heterotetramer of 2 MoaD subunits and 2 MoaE subunits. Also stable as homodimer. The enzyme changes between these two forms during catalysis.</text>
</comment>
<evidence type="ECO:0000256" key="2">
    <source>
        <dbReference type="ARBA" id="ARBA00005426"/>
    </source>
</evidence>
<evidence type="ECO:0000313" key="13">
    <source>
        <dbReference type="EMBL" id="MCK6256719.1"/>
    </source>
</evidence>
<evidence type="ECO:0000256" key="5">
    <source>
        <dbReference type="ARBA" id="ARBA00022679"/>
    </source>
</evidence>
<evidence type="ECO:0000256" key="4">
    <source>
        <dbReference type="ARBA" id="ARBA00013858"/>
    </source>
</evidence>
<dbReference type="GO" id="GO:0030366">
    <property type="term" value="F:molybdopterin synthase activity"/>
    <property type="evidence" value="ECO:0007669"/>
    <property type="project" value="UniProtKB-EC"/>
</dbReference>
<dbReference type="EMBL" id="JAIWJX010000002">
    <property type="protein sequence ID" value="MCK6256719.1"/>
    <property type="molecule type" value="Genomic_DNA"/>
</dbReference>
<keyword evidence="5" id="KW-0808">Transferase</keyword>
<protein>
    <recommendedName>
        <fullName evidence="4">Molybdopterin synthase catalytic subunit</fullName>
        <ecNumber evidence="3">2.8.1.12</ecNumber>
    </recommendedName>
    <alternativeName>
        <fullName evidence="10">MPT synthase subunit 2</fullName>
    </alternativeName>
    <alternativeName>
        <fullName evidence="8">Molybdenum cofactor biosynthesis protein E</fullName>
    </alternativeName>
    <alternativeName>
        <fullName evidence="9">Molybdopterin-converting factor large subunit</fullName>
    </alternativeName>
    <alternativeName>
        <fullName evidence="11">Molybdopterin-converting factor subunit 2</fullName>
    </alternativeName>
</protein>
<dbReference type="SUPFAM" id="SSF54690">
    <property type="entry name" value="Molybdopterin synthase subunit MoaE"/>
    <property type="match status" value="1"/>
</dbReference>
<keyword evidence="6" id="KW-0501">Molybdenum cofactor biosynthesis</keyword>
<comment type="catalytic activity">
    <reaction evidence="12">
        <text>2 [molybdopterin-synthase sulfur-carrier protein]-C-terminal-Gly-aminoethanethioate + cyclic pyranopterin phosphate + H2O = molybdopterin + 2 [molybdopterin-synthase sulfur-carrier protein]-C-terminal Gly-Gly + 2 H(+)</text>
        <dbReference type="Rhea" id="RHEA:26333"/>
        <dbReference type="Rhea" id="RHEA-COMP:12202"/>
        <dbReference type="Rhea" id="RHEA-COMP:19907"/>
        <dbReference type="ChEBI" id="CHEBI:15377"/>
        <dbReference type="ChEBI" id="CHEBI:15378"/>
        <dbReference type="ChEBI" id="CHEBI:58698"/>
        <dbReference type="ChEBI" id="CHEBI:59648"/>
        <dbReference type="ChEBI" id="CHEBI:90778"/>
        <dbReference type="ChEBI" id="CHEBI:232372"/>
        <dbReference type="EC" id="2.8.1.12"/>
    </reaction>
</comment>
<dbReference type="CDD" id="cd00756">
    <property type="entry name" value="MoaE"/>
    <property type="match status" value="1"/>
</dbReference>
<evidence type="ECO:0000313" key="14">
    <source>
        <dbReference type="Proteomes" id="UP001139011"/>
    </source>
</evidence>
<dbReference type="Proteomes" id="UP001139011">
    <property type="component" value="Unassembled WGS sequence"/>
</dbReference>
<dbReference type="GO" id="GO:0006777">
    <property type="term" value="P:Mo-molybdopterin cofactor biosynthetic process"/>
    <property type="evidence" value="ECO:0007669"/>
    <property type="project" value="UniProtKB-KW"/>
</dbReference>
<accession>A0A9X2BC88</accession>
<dbReference type="PANTHER" id="PTHR23404">
    <property type="entry name" value="MOLYBDOPTERIN SYNTHASE RELATED"/>
    <property type="match status" value="1"/>
</dbReference>
<keyword evidence="14" id="KW-1185">Reference proteome</keyword>
<dbReference type="EC" id="2.8.1.12" evidence="3"/>
<dbReference type="InterPro" id="IPR003448">
    <property type="entry name" value="Mopterin_biosynth_MoaE"/>
</dbReference>
<comment type="similarity">
    <text evidence="2">Belongs to the MoaE family.</text>
</comment>
<evidence type="ECO:0000256" key="11">
    <source>
        <dbReference type="ARBA" id="ARBA00032474"/>
    </source>
</evidence>